<keyword evidence="6" id="KW-0808">Transferase</keyword>
<evidence type="ECO:0000256" key="5">
    <source>
        <dbReference type="ARBA" id="ARBA00023186"/>
    </source>
</evidence>
<evidence type="ECO:0000256" key="1">
    <source>
        <dbReference type="ARBA" id="ARBA00009625"/>
    </source>
</evidence>
<accession>A0A1I2XM49</accession>
<dbReference type="GO" id="GO:0016301">
    <property type="term" value="F:kinase activity"/>
    <property type="evidence" value="ECO:0007669"/>
    <property type="project" value="UniProtKB-KW"/>
</dbReference>
<dbReference type="InterPro" id="IPR005129">
    <property type="entry name" value="GTPase_ArgK"/>
</dbReference>
<dbReference type="PANTHER" id="PTHR43087:SF1">
    <property type="entry name" value="LAO_AO TRANSPORT SYSTEM ATPASE"/>
    <property type="match status" value="1"/>
</dbReference>
<keyword evidence="3" id="KW-0378">Hydrolase</keyword>
<dbReference type="NCBIfam" id="TIGR00750">
    <property type="entry name" value="lao"/>
    <property type="match status" value="1"/>
</dbReference>
<dbReference type="SUPFAM" id="SSF52540">
    <property type="entry name" value="P-loop containing nucleoside triphosphate hydrolases"/>
    <property type="match status" value="1"/>
</dbReference>
<evidence type="ECO:0000313" key="7">
    <source>
        <dbReference type="Proteomes" id="UP000199337"/>
    </source>
</evidence>
<keyword evidence="4" id="KW-0342">GTP-binding</keyword>
<organism evidence="6 7">
    <name type="scientific">Desulfotruncus arcticus DSM 17038</name>
    <dbReference type="NCBI Taxonomy" id="1121424"/>
    <lineage>
        <taxon>Bacteria</taxon>
        <taxon>Bacillati</taxon>
        <taxon>Bacillota</taxon>
        <taxon>Clostridia</taxon>
        <taxon>Eubacteriales</taxon>
        <taxon>Desulfallaceae</taxon>
        <taxon>Desulfotruncus</taxon>
    </lineage>
</organism>
<keyword evidence="5" id="KW-0143">Chaperone</keyword>
<reference evidence="7" key="1">
    <citation type="submission" date="2016-10" db="EMBL/GenBank/DDBJ databases">
        <authorList>
            <person name="Varghese N."/>
            <person name="Submissions S."/>
        </authorList>
    </citation>
    <scope>NUCLEOTIDE SEQUENCE [LARGE SCALE GENOMIC DNA]</scope>
    <source>
        <strain evidence="7">DSM 17038</strain>
    </source>
</reference>
<dbReference type="AlphaFoldDB" id="A0A1I2XM49"/>
<dbReference type="InterPro" id="IPR052040">
    <property type="entry name" value="GTPase/Isobutyryl-CoA_mutase"/>
</dbReference>
<dbReference type="Pfam" id="PF03308">
    <property type="entry name" value="MeaB"/>
    <property type="match status" value="1"/>
</dbReference>
<keyword evidence="7" id="KW-1185">Reference proteome</keyword>
<keyword evidence="6" id="KW-0418">Kinase</keyword>
<keyword evidence="2" id="KW-0547">Nucleotide-binding</keyword>
<evidence type="ECO:0000256" key="3">
    <source>
        <dbReference type="ARBA" id="ARBA00022801"/>
    </source>
</evidence>
<dbReference type="CDD" id="cd03114">
    <property type="entry name" value="MMAA-like"/>
    <property type="match status" value="1"/>
</dbReference>
<evidence type="ECO:0000256" key="2">
    <source>
        <dbReference type="ARBA" id="ARBA00022741"/>
    </source>
</evidence>
<dbReference type="STRING" id="341036.SAMN05660649_04036"/>
<dbReference type="InterPro" id="IPR027417">
    <property type="entry name" value="P-loop_NTPase"/>
</dbReference>
<dbReference type="PANTHER" id="PTHR43087">
    <property type="entry name" value="LYSINE/ARGININE/ORNITHINE TRANSPORT SYSTEM KINASE"/>
    <property type="match status" value="1"/>
</dbReference>
<dbReference type="EMBL" id="FOOX01000018">
    <property type="protein sequence ID" value="SFH14574.1"/>
    <property type="molecule type" value="Genomic_DNA"/>
</dbReference>
<proteinExistence type="inferred from homology"/>
<dbReference type="GO" id="GO:0003924">
    <property type="term" value="F:GTPase activity"/>
    <property type="evidence" value="ECO:0007669"/>
    <property type="project" value="InterPro"/>
</dbReference>
<gene>
    <name evidence="6" type="ORF">SAMN05660649_04036</name>
</gene>
<evidence type="ECO:0000256" key="4">
    <source>
        <dbReference type="ARBA" id="ARBA00023134"/>
    </source>
</evidence>
<protein>
    <submittedName>
        <fullName evidence="6">LAO/AO transport system kinase</fullName>
    </submittedName>
</protein>
<dbReference type="Proteomes" id="UP000199337">
    <property type="component" value="Unassembled WGS sequence"/>
</dbReference>
<sequence>MVLNMLDIKKLIQGDNRTAAKLITLIENNGDSKQELLSRIYPYTGKAHVIGITGSPGSGKSSLVEELIETARGNNLKVGVIAVDPTSPISGGAFLGDRVRMQKHSLDKNVFIRSMGTRGCLGGLARASKDVIKVLDAYGCNIIIVETVGVGQSEMDVVYYADTTIVVLTPGAGDFIQAIKAGIMEIADIFVINKSDLGDTKKVAGDIEQMLDLNSPSKFKWRPPVVETSTITKEGIDHLWSLINKHLESIKESGEFRNQIRKRLQLELLETVEEKLREYLVKHINQKDDMDKVLDDLADRKTDLYAESDKMIIEALKSLTGEI</sequence>
<dbReference type="GO" id="GO:0005525">
    <property type="term" value="F:GTP binding"/>
    <property type="evidence" value="ECO:0007669"/>
    <property type="project" value="UniProtKB-KW"/>
</dbReference>
<evidence type="ECO:0000313" key="6">
    <source>
        <dbReference type="EMBL" id="SFH14574.1"/>
    </source>
</evidence>
<dbReference type="Gene3D" id="3.40.50.300">
    <property type="entry name" value="P-loop containing nucleotide triphosphate hydrolases"/>
    <property type="match status" value="1"/>
</dbReference>
<name>A0A1I2XM49_9FIRM</name>
<comment type="similarity">
    <text evidence="1">Belongs to the SIMIBI class G3E GTPase family. ArgK/MeaB subfamily.</text>
</comment>